<gene>
    <name evidence="2" type="ORF">ACIBG2_05535</name>
</gene>
<dbReference type="EMBL" id="JBITGY010000002">
    <property type="protein sequence ID" value="MFI6496820.1"/>
    <property type="molecule type" value="Genomic_DNA"/>
</dbReference>
<evidence type="ECO:0000313" key="2">
    <source>
        <dbReference type="EMBL" id="MFI6496820.1"/>
    </source>
</evidence>
<organism evidence="2 3">
    <name type="scientific">Nonomuraea typhae</name>
    <dbReference type="NCBI Taxonomy" id="2603600"/>
    <lineage>
        <taxon>Bacteria</taxon>
        <taxon>Bacillati</taxon>
        <taxon>Actinomycetota</taxon>
        <taxon>Actinomycetes</taxon>
        <taxon>Streptosporangiales</taxon>
        <taxon>Streptosporangiaceae</taxon>
        <taxon>Nonomuraea</taxon>
    </lineage>
</organism>
<protein>
    <submittedName>
        <fullName evidence="2">Uncharacterized protein</fullName>
    </submittedName>
</protein>
<keyword evidence="3" id="KW-1185">Reference proteome</keyword>
<accession>A0ABW7YMH2</accession>
<feature type="compositionally biased region" description="Basic and acidic residues" evidence="1">
    <location>
        <begin position="21"/>
        <end position="34"/>
    </location>
</feature>
<proteinExistence type="predicted"/>
<name>A0ABW7YMH2_9ACTN</name>
<dbReference type="Proteomes" id="UP001612741">
    <property type="component" value="Unassembled WGS sequence"/>
</dbReference>
<evidence type="ECO:0000256" key="1">
    <source>
        <dbReference type="SAM" id="MobiDB-lite"/>
    </source>
</evidence>
<comment type="caution">
    <text evidence="2">The sequence shown here is derived from an EMBL/GenBank/DDBJ whole genome shotgun (WGS) entry which is preliminary data.</text>
</comment>
<evidence type="ECO:0000313" key="3">
    <source>
        <dbReference type="Proteomes" id="UP001612741"/>
    </source>
</evidence>
<sequence>MSTPEERSTQASVAAHTRWAGVEDRTAETADARRNSPASFEYWMGEVDPQGRMPHVERVKRAENAKAAYYKKLMAKARAAKAAKAAREAA</sequence>
<dbReference type="RefSeq" id="WP_397079239.1">
    <property type="nucleotide sequence ID" value="NZ_JBITGY010000002.1"/>
</dbReference>
<reference evidence="2 3" key="1">
    <citation type="submission" date="2024-10" db="EMBL/GenBank/DDBJ databases">
        <title>The Natural Products Discovery Center: Release of the First 8490 Sequenced Strains for Exploring Actinobacteria Biosynthetic Diversity.</title>
        <authorList>
            <person name="Kalkreuter E."/>
            <person name="Kautsar S.A."/>
            <person name="Yang D."/>
            <person name="Bader C.D."/>
            <person name="Teijaro C.N."/>
            <person name="Fluegel L."/>
            <person name="Davis C.M."/>
            <person name="Simpson J.R."/>
            <person name="Lauterbach L."/>
            <person name="Steele A.D."/>
            <person name="Gui C."/>
            <person name="Meng S."/>
            <person name="Li G."/>
            <person name="Viehrig K."/>
            <person name="Ye F."/>
            <person name="Su P."/>
            <person name="Kiefer A.F."/>
            <person name="Nichols A."/>
            <person name="Cepeda A.J."/>
            <person name="Yan W."/>
            <person name="Fan B."/>
            <person name="Jiang Y."/>
            <person name="Adhikari A."/>
            <person name="Zheng C.-J."/>
            <person name="Schuster L."/>
            <person name="Cowan T.M."/>
            <person name="Smanski M.J."/>
            <person name="Chevrette M.G."/>
            <person name="De Carvalho L.P.S."/>
            <person name="Shen B."/>
        </authorList>
    </citation>
    <scope>NUCLEOTIDE SEQUENCE [LARGE SCALE GENOMIC DNA]</scope>
    <source>
        <strain evidence="2 3">NPDC050545</strain>
    </source>
</reference>
<feature type="region of interest" description="Disordered" evidence="1">
    <location>
        <begin position="1"/>
        <end position="38"/>
    </location>
</feature>